<feature type="compositionally biased region" description="Basic and acidic residues" evidence="1">
    <location>
        <begin position="108"/>
        <end position="129"/>
    </location>
</feature>
<proteinExistence type="predicted"/>
<evidence type="ECO:0000313" key="2">
    <source>
        <dbReference type="EMBL" id="KAK8518635.1"/>
    </source>
</evidence>
<sequence length="252" mass="27696">MILKLELIIKISKTNPLKVPQTVSLAFPVYKTAELTAALLILPHIGETTSPPQEAKVSNSKCVAVAMGKSFLIRTKSGSKSKKPKMEVDRSSSADSALENRPGVEGMESGHEGVPERVVAEGRKEDESRGLQNKTKRLVYSKLPKDINGEPLLVPSNLYARSLQGALGLFDIHGREWKLIVKRWPALHHDSNFFGELVAFPRCPYLPHRPKRVIKASSSSSICLFVSIKAKIPDGINIDRASCRAPQLLELG</sequence>
<accession>A0ABR2CGJ6</accession>
<gene>
    <name evidence="2" type="ORF">V6N12_011882</name>
</gene>
<protein>
    <submittedName>
        <fullName evidence="2">Uncharacterized protein</fullName>
    </submittedName>
</protein>
<evidence type="ECO:0000313" key="3">
    <source>
        <dbReference type="Proteomes" id="UP001472677"/>
    </source>
</evidence>
<dbReference type="EMBL" id="JBBPBM010000052">
    <property type="protein sequence ID" value="KAK8518635.1"/>
    <property type="molecule type" value="Genomic_DNA"/>
</dbReference>
<name>A0ABR2CGJ6_9ROSI</name>
<reference evidence="2 3" key="1">
    <citation type="journal article" date="2024" name="G3 (Bethesda)">
        <title>Genome assembly of Hibiscus sabdariffa L. provides insights into metabolisms of medicinal natural products.</title>
        <authorList>
            <person name="Kim T."/>
        </authorList>
    </citation>
    <scope>NUCLEOTIDE SEQUENCE [LARGE SCALE GENOMIC DNA]</scope>
    <source>
        <strain evidence="2">TK-2024</strain>
        <tissue evidence="2">Old leaves</tissue>
    </source>
</reference>
<evidence type="ECO:0000256" key="1">
    <source>
        <dbReference type="SAM" id="MobiDB-lite"/>
    </source>
</evidence>
<keyword evidence="3" id="KW-1185">Reference proteome</keyword>
<comment type="caution">
    <text evidence="2">The sequence shown here is derived from an EMBL/GenBank/DDBJ whole genome shotgun (WGS) entry which is preliminary data.</text>
</comment>
<feature type="region of interest" description="Disordered" evidence="1">
    <location>
        <begin position="76"/>
        <end position="133"/>
    </location>
</feature>
<organism evidence="2 3">
    <name type="scientific">Hibiscus sabdariffa</name>
    <name type="common">roselle</name>
    <dbReference type="NCBI Taxonomy" id="183260"/>
    <lineage>
        <taxon>Eukaryota</taxon>
        <taxon>Viridiplantae</taxon>
        <taxon>Streptophyta</taxon>
        <taxon>Embryophyta</taxon>
        <taxon>Tracheophyta</taxon>
        <taxon>Spermatophyta</taxon>
        <taxon>Magnoliopsida</taxon>
        <taxon>eudicotyledons</taxon>
        <taxon>Gunneridae</taxon>
        <taxon>Pentapetalae</taxon>
        <taxon>rosids</taxon>
        <taxon>malvids</taxon>
        <taxon>Malvales</taxon>
        <taxon>Malvaceae</taxon>
        <taxon>Malvoideae</taxon>
        <taxon>Hibiscus</taxon>
    </lineage>
</organism>
<dbReference type="Proteomes" id="UP001472677">
    <property type="component" value="Unassembled WGS sequence"/>
</dbReference>